<dbReference type="PRINTS" id="PR00039">
    <property type="entry name" value="HTHLYSR"/>
</dbReference>
<dbReference type="PANTHER" id="PTHR30346:SF0">
    <property type="entry name" value="HCA OPERON TRANSCRIPTIONAL ACTIVATOR HCAR"/>
    <property type="match status" value="1"/>
</dbReference>
<dbReference type="EMBL" id="JAYMFH010000005">
    <property type="protein sequence ID" value="MEC4294764.1"/>
    <property type="molecule type" value="Genomic_DNA"/>
</dbReference>
<organism evidence="6 7">
    <name type="scientific">Adlercreutzia shanghongiae</name>
    <dbReference type="NCBI Taxonomy" id="3111773"/>
    <lineage>
        <taxon>Bacteria</taxon>
        <taxon>Bacillati</taxon>
        <taxon>Actinomycetota</taxon>
        <taxon>Coriobacteriia</taxon>
        <taxon>Eggerthellales</taxon>
        <taxon>Eggerthellaceae</taxon>
        <taxon>Adlercreutzia</taxon>
    </lineage>
</organism>
<dbReference type="Gene3D" id="1.10.10.10">
    <property type="entry name" value="Winged helix-like DNA-binding domain superfamily/Winged helix DNA-binding domain"/>
    <property type="match status" value="1"/>
</dbReference>
<dbReference type="SUPFAM" id="SSF53850">
    <property type="entry name" value="Periplasmic binding protein-like II"/>
    <property type="match status" value="1"/>
</dbReference>
<dbReference type="PANTHER" id="PTHR30346">
    <property type="entry name" value="TRANSCRIPTIONAL DUAL REGULATOR HCAR-RELATED"/>
    <property type="match status" value="1"/>
</dbReference>
<evidence type="ECO:0000256" key="1">
    <source>
        <dbReference type="ARBA" id="ARBA00009437"/>
    </source>
</evidence>
<proteinExistence type="inferred from homology"/>
<sequence>MKIELMREFVLVAGAKSLTRAAKGMYMSQSTLSSHIADMERELGFELFDRSQGERVRLSRAGAQFLETAQAMISLYDESTLRCRELARKAAPLKIGANTFTRQLMTIMRGIPEIEVELVKVEPKDLLLDGLAEGKVDANLSFDFSFSDQLTQAAKEHGIASIVVGSMDMAVAVMADHPLAQLRTITATDLEKYHVLNTVPELHPIWTDAIARILGDDVRLEVSLKPWLADEAEMMRQGLGDDYVIGFAKTMRDMTEMGDIVSIDQIDGRTLGMPLCMSFREQDFDWRYEALLARLQGITLSI</sequence>
<dbReference type="RefSeq" id="WP_326454573.1">
    <property type="nucleotide sequence ID" value="NZ_JAYMFH010000005.1"/>
</dbReference>
<protein>
    <submittedName>
        <fullName evidence="6">LysR family transcriptional regulator</fullName>
    </submittedName>
</protein>
<evidence type="ECO:0000256" key="4">
    <source>
        <dbReference type="ARBA" id="ARBA00023163"/>
    </source>
</evidence>
<dbReference type="SUPFAM" id="SSF46785">
    <property type="entry name" value="Winged helix' DNA-binding domain"/>
    <property type="match status" value="1"/>
</dbReference>
<gene>
    <name evidence="6" type="ORF">VJ920_05545</name>
</gene>
<dbReference type="Pfam" id="PF00126">
    <property type="entry name" value="HTH_1"/>
    <property type="match status" value="1"/>
</dbReference>
<evidence type="ECO:0000313" key="7">
    <source>
        <dbReference type="Proteomes" id="UP001343724"/>
    </source>
</evidence>
<reference evidence="6 7" key="1">
    <citation type="submission" date="2024-01" db="EMBL/GenBank/DDBJ databases">
        <title>novel species in genus Adlercreutzia.</title>
        <authorList>
            <person name="Liu X."/>
        </authorList>
    </citation>
    <scope>NUCLEOTIDE SEQUENCE [LARGE SCALE GENOMIC DNA]</scope>
    <source>
        <strain evidence="6 7">R22</strain>
    </source>
</reference>
<evidence type="ECO:0000259" key="5">
    <source>
        <dbReference type="PROSITE" id="PS50931"/>
    </source>
</evidence>
<dbReference type="InterPro" id="IPR036388">
    <property type="entry name" value="WH-like_DNA-bd_sf"/>
</dbReference>
<evidence type="ECO:0000313" key="6">
    <source>
        <dbReference type="EMBL" id="MEC4294764.1"/>
    </source>
</evidence>
<dbReference type="InterPro" id="IPR000847">
    <property type="entry name" value="LysR_HTH_N"/>
</dbReference>
<keyword evidence="2" id="KW-0805">Transcription regulation</keyword>
<keyword evidence="7" id="KW-1185">Reference proteome</keyword>
<feature type="domain" description="HTH lysR-type" evidence="5">
    <location>
        <begin position="1"/>
        <end position="59"/>
    </location>
</feature>
<evidence type="ECO:0000256" key="3">
    <source>
        <dbReference type="ARBA" id="ARBA00023125"/>
    </source>
</evidence>
<comment type="caution">
    <text evidence="6">The sequence shown here is derived from an EMBL/GenBank/DDBJ whole genome shotgun (WGS) entry which is preliminary data.</text>
</comment>
<evidence type="ECO:0000256" key="2">
    <source>
        <dbReference type="ARBA" id="ARBA00023015"/>
    </source>
</evidence>
<keyword evidence="4" id="KW-0804">Transcription</keyword>
<name>A0ABU6IY74_9ACTN</name>
<dbReference type="PROSITE" id="PS50931">
    <property type="entry name" value="HTH_LYSR"/>
    <property type="match status" value="1"/>
</dbReference>
<accession>A0ABU6IY74</accession>
<dbReference type="Pfam" id="PF03466">
    <property type="entry name" value="LysR_substrate"/>
    <property type="match status" value="1"/>
</dbReference>
<comment type="similarity">
    <text evidence="1">Belongs to the LysR transcriptional regulatory family.</text>
</comment>
<dbReference type="InterPro" id="IPR036390">
    <property type="entry name" value="WH_DNA-bd_sf"/>
</dbReference>
<keyword evidence="3" id="KW-0238">DNA-binding</keyword>
<dbReference type="InterPro" id="IPR005119">
    <property type="entry name" value="LysR_subst-bd"/>
</dbReference>
<dbReference type="Proteomes" id="UP001343724">
    <property type="component" value="Unassembled WGS sequence"/>
</dbReference>
<dbReference type="Gene3D" id="3.40.190.10">
    <property type="entry name" value="Periplasmic binding protein-like II"/>
    <property type="match status" value="2"/>
</dbReference>